<accession>A0A976FJS8</accession>
<dbReference type="CDD" id="cd07323">
    <property type="entry name" value="LAM"/>
    <property type="match status" value="1"/>
</dbReference>
<evidence type="ECO:0000313" key="5">
    <source>
        <dbReference type="EMBL" id="TDH68105.1"/>
    </source>
</evidence>
<dbReference type="EMBL" id="SHOA02000017">
    <property type="protein sequence ID" value="TDH68105.1"/>
    <property type="molecule type" value="Genomic_DNA"/>
</dbReference>
<dbReference type="SUPFAM" id="SSF46785">
    <property type="entry name" value="Winged helix' DNA-binding domain"/>
    <property type="match status" value="1"/>
</dbReference>
<dbReference type="InterPro" id="IPR036388">
    <property type="entry name" value="WH-like_DNA-bd_sf"/>
</dbReference>
<dbReference type="GeneID" id="94352964"/>
<protein>
    <recommendedName>
        <fullName evidence="4">HTH La-type RNA-binding domain-containing protein</fullName>
    </recommendedName>
</protein>
<evidence type="ECO:0000256" key="2">
    <source>
        <dbReference type="PROSITE-ProRule" id="PRU00332"/>
    </source>
</evidence>
<dbReference type="Gene3D" id="1.10.10.10">
    <property type="entry name" value="Winged helix-like DNA-binding domain superfamily/Winged helix DNA-binding domain"/>
    <property type="match status" value="1"/>
</dbReference>
<dbReference type="PANTHER" id="PTHR22792">
    <property type="entry name" value="LUPUS LA PROTEIN-RELATED"/>
    <property type="match status" value="1"/>
</dbReference>
<dbReference type="AlphaFoldDB" id="A0A976FJS8"/>
<dbReference type="KEGG" id="blac:94352964"/>
<dbReference type="InterPro" id="IPR036390">
    <property type="entry name" value="WH_DNA-bd_sf"/>
</dbReference>
<feature type="compositionally biased region" description="Basic residues" evidence="3">
    <location>
        <begin position="79"/>
        <end position="89"/>
    </location>
</feature>
<comment type="caution">
    <text evidence="5">The sequence shown here is derived from an EMBL/GenBank/DDBJ whole genome shotgun (WGS) entry which is preliminary data.</text>
</comment>
<reference evidence="5 6" key="1">
    <citation type="journal article" date="2021" name="Genome Biol.">
        <title>AFLAP: assembly-free linkage analysis pipeline using k-mers from genome sequencing data.</title>
        <authorList>
            <person name="Fletcher K."/>
            <person name="Zhang L."/>
            <person name="Gil J."/>
            <person name="Han R."/>
            <person name="Cavanaugh K."/>
            <person name="Michelmore R."/>
        </authorList>
    </citation>
    <scope>NUCLEOTIDE SEQUENCE [LARGE SCALE GENOMIC DNA]</scope>
    <source>
        <strain evidence="5 6">SF5</strain>
    </source>
</reference>
<dbReference type="PANTHER" id="PTHR22792:SF157">
    <property type="entry name" value="LA PROTEIN"/>
    <property type="match status" value="1"/>
</dbReference>
<dbReference type="SMART" id="SM00715">
    <property type="entry name" value="LA"/>
    <property type="match status" value="1"/>
</dbReference>
<feature type="domain" description="HTH La-type RNA-binding" evidence="4">
    <location>
        <begin position="116"/>
        <end position="207"/>
    </location>
</feature>
<gene>
    <name evidence="5" type="ORF">CCR75_009251</name>
</gene>
<evidence type="ECO:0000256" key="3">
    <source>
        <dbReference type="SAM" id="MobiDB-lite"/>
    </source>
</evidence>
<dbReference type="OrthoDB" id="340227at2759"/>
<dbReference type="Pfam" id="PF05383">
    <property type="entry name" value="La"/>
    <property type="match status" value="1"/>
</dbReference>
<keyword evidence="1 2" id="KW-0694">RNA-binding</keyword>
<dbReference type="InterPro" id="IPR045180">
    <property type="entry name" value="La_dom_prot"/>
</dbReference>
<organism evidence="5 6">
    <name type="scientific">Bremia lactucae</name>
    <name type="common">Lettuce downy mildew</name>
    <dbReference type="NCBI Taxonomy" id="4779"/>
    <lineage>
        <taxon>Eukaryota</taxon>
        <taxon>Sar</taxon>
        <taxon>Stramenopiles</taxon>
        <taxon>Oomycota</taxon>
        <taxon>Peronosporomycetes</taxon>
        <taxon>Peronosporales</taxon>
        <taxon>Peronosporaceae</taxon>
        <taxon>Bremia</taxon>
    </lineage>
</organism>
<name>A0A976FJS8_BRELC</name>
<proteinExistence type="predicted"/>
<evidence type="ECO:0000313" key="6">
    <source>
        <dbReference type="Proteomes" id="UP000294530"/>
    </source>
</evidence>
<keyword evidence="6" id="KW-1185">Reference proteome</keyword>
<dbReference type="Proteomes" id="UP000294530">
    <property type="component" value="Unassembled WGS sequence"/>
</dbReference>
<evidence type="ECO:0000259" key="4">
    <source>
        <dbReference type="PROSITE" id="PS50961"/>
    </source>
</evidence>
<feature type="region of interest" description="Disordered" evidence="3">
    <location>
        <begin position="75"/>
        <end position="102"/>
    </location>
</feature>
<dbReference type="RefSeq" id="XP_067817604.1">
    <property type="nucleotide sequence ID" value="XM_067967293.1"/>
</dbReference>
<dbReference type="GO" id="GO:0003723">
    <property type="term" value="F:RNA binding"/>
    <property type="evidence" value="ECO:0007669"/>
    <property type="project" value="UniProtKB-UniRule"/>
</dbReference>
<dbReference type="PROSITE" id="PS50961">
    <property type="entry name" value="HTH_LA"/>
    <property type="match status" value="1"/>
</dbReference>
<sequence length="233" mass="26495">MGFNATDSEAPECAIKYRLVEAEEVSNKSHASFSSRANRSKRKGRLNWCQYPHDSEAAPEGDAFQAILVNSSSSDVRTRKLHQQGRRGSRSGGKFSGRREYRDSKGSYVNGVYVPNVDTRVTAQWAKNQIEFYFTSDNLVRDIFLRQHMDVEGYVPLAFVGSFQAVYAVHQDYESLIEAMKHSETLELDEANEKVRLRNGWEKWVWPNIEGGYGVPRYIKVTEGENIVAGKMV</sequence>
<evidence type="ECO:0000256" key="1">
    <source>
        <dbReference type="ARBA" id="ARBA00022884"/>
    </source>
</evidence>
<dbReference type="InterPro" id="IPR006630">
    <property type="entry name" value="La_HTH"/>
</dbReference>